<organism evidence="14 15">
    <name type="scientific">Marssonina brunnea f. sp. multigermtubi (strain MB_m1)</name>
    <name type="common">Marssonina leaf spot fungus</name>
    <dbReference type="NCBI Taxonomy" id="1072389"/>
    <lineage>
        <taxon>Eukaryota</taxon>
        <taxon>Fungi</taxon>
        <taxon>Dikarya</taxon>
        <taxon>Ascomycota</taxon>
        <taxon>Pezizomycotina</taxon>
        <taxon>Leotiomycetes</taxon>
        <taxon>Helotiales</taxon>
        <taxon>Drepanopezizaceae</taxon>
        <taxon>Drepanopeziza</taxon>
    </lineage>
</organism>
<dbReference type="Pfam" id="PF00975">
    <property type="entry name" value="Thioesterase"/>
    <property type="match status" value="1"/>
</dbReference>
<evidence type="ECO:0000313" key="14">
    <source>
        <dbReference type="EMBL" id="EKD21147.1"/>
    </source>
</evidence>
<dbReference type="PROSITE" id="PS00080">
    <property type="entry name" value="MULTICOPPER_OXIDASE2"/>
    <property type="match status" value="1"/>
</dbReference>
<dbReference type="PANTHER" id="PTHR43775:SF37">
    <property type="entry name" value="SI:DKEY-61P9.11"/>
    <property type="match status" value="1"/>
</dbReference>
<accession>K1X7W5</accession>
<dbReference type="Gene3D" id="1.10.1200.10">
    <property type="entry name" value="ACP-like"/>
    <property type="match status" value="2"/>
</dbReference>
<dbReference type="InterPro" id="IPR030918">
    <property type="entry name" value="PT_fungal_PKS"/>
</dbReference>
<dbReference type="GO" id="GO:0005737">
    <property type="term" value="C:cytoplasm"/>
    <property type="evidence" value="ECO:0007669"/>
    <property type="project" value="TreeGrafter"/>
</dbReference>
<dbReference type="Pfam" id="PF07731">
    <property type="entry name" value="Cu-oxidase_2"/>
    <property type="match status" value="1"/>
</dbReference>
<dbReference type="CDD" id="cd13877">
    <property type="entry name" value="CuRO_2_Fet3p_like"/>
    <property type="match status" value="1"/>
</dbReference>
<dbReference type="InterPro" id="IPR016035">
    <property type="entry name" value="Acyl_Trfase/lysoPLipase"/>
</dbReference>
<gene>
    <name evidence="14" type="ORF">MBM_00260</name>
</gene>
<dbReference type="GO" id="GO:0006633">
    <property type="term" value="P:fatty acid biosynthetic process"/>
    <property type="evidence" value="ECO:0007669"/>
    <property type="project" value="InterPro"/>
</dbReference>
<dbReference type="Gene3D" id="3.40.366.10">
    <property type="entry name" value="Malonyl-Coenzyme A Acyl Carrier Protein, domain 2"/>
    <property type="match status" value="2"/>
</dbReference>
<dbReference type="Gene3D" id="3.30.70.3290">
    <property type="match status" value="1"/>
</dbReference>
<evidence type="ECO:0000256" key="3">
    <source>
        <dbReference type="ARBA" id="ARBA00022553"/>
    </source>
</evidence>
<dbReference type="OMA" id="YCRGDGC"/>
<evidence type="ECO:0000259" key="11">
    <source>
        <dbReference type="PROSITE" id="PS50075"/>
    </source>
</evidence>
<dbReference type="GeneID" id="18756195"/>
<dbReference type="PROSITE" id="PS52004">
    <property type="entry name" value="KS3_2"/>
    <property type="match status" value="1"/>
</dbReference>
<keyword evidence="9" id="KW-1133">Transmembrane helix</keyword>
<keyword evidence="4" id="KW-0808">Transferase</keyword>
<dbReference type="InterPro" id="IPR042104">
    <property type="entry name" value="PKS_dehydratase_sf"/>
</dbReference>
<dbReference type="PROSITE" id="PS50075">
    <property type="entry name" value="CARRIER"/>
    <property type="match status" value="2"/>
</dbReference>
<dbReference type="InParanoid" id="K1X7W5"/>
<evidence type="ECO:0000256" key="1">
    <source>
        <dbReference type="ARBA" id="ARBA00010609"/>
    </source>
</evidence>
<evidence type="ECO:0000256" key="10">
    <source>
        <dbReference type="SAM" id="SignalP"/>
    </source>
</evidence>
<proteinExistence type="inferred from homology"/>
<evidence type="ECO:0000256" key="7">
    <source>
        <dbReference type="PROSITE-ProRule" id="PRU01363"/>
    </source>
</evidence>
<dbReference type="InterPro" id="IPR050091">
    <property type="entry name" value="PKS_NRPS_Biosynth_Enz"/>
</dbReference>
<dbReference type="InterPro" id="IPR001227">
    <property type="entry name" value="Ac_transferase_dom_sf"/>
</dbReference>
<keyword evidence="6" id="KW-0560">Oxidoreductase</keyword>
<dbReference type="InterPro" id="IPR020806">
    <property type="entry name" value="PKS_PP-bd"/>
</dbReference>
<dbReference type="InterPro" id="IPR001117">
    <property type="entry name" value="Cu-oxidase_2nd"/>
</dbReference>
<feature type="domain" description="Carrier" evidence="11">
    <location>
        <begin position="2442"/>
        <end position="2516"/>
    </location>
</feature>
<feature type="region of interest" description="Disordered" evidence="8">
    <location>
        <begin position="2519"/>
        <end position="2562"/>
    </location>
</feature>
<dbReference type="InterPro" id="IPR033138">
    <property type="entry name" value="Cu_oxidase_CS"/>
</dbReference>
<dbReference type="GO" id="GO:0005507">
    <property type="term" value="F:copper ion binding"/>
    <property type="evidence" value="ECO:0007669"/>
    <property type="project" value="InterPro"/>
</dbReference>
<evidence type="ECO:0000256" key="5">
    <source>
        <dbReference type="ARBA" id="ARBA00022723"/>
    </source>
</evidence>
<dbReference type="InterPro" id="IPR049900">
    <property type="entry name" value="PKS_mFAS_DH"/>
</dbReference>
<dbReference type="OrthoDB" id="329835at2759"/>
<evidence type="ECO:0000313" key="15">
    <source>
        <dbReference type="Proteomes" id="UP000006753"/>
    </source>
</evidence>
<dbReference type="SUPFAM" id="SSF53474">
    <property type="entry name" value="alpha/beta-Hydrolases"/>
    <property type="match status" value="1"/>
</dbReference>
<dbReference type="EMBL" id="JH921428">
    <property type="protein sequence ID" value="EKD21147.1"/>
    <property type="molecule type" value="Genomic_DNA"/>
</dbReference>
<dbReference type="Pfam" id="PF00698">
    <property type="entry name" value="Acyl_transf_1"/>
    <property type="match status" value="1"/>
</dbReference>
<dbReference type="InterPro" id="IPR049551">
    <property type="entry name" value="PKS_DH_C"/>
</dbReference>
<dbReference type="eggNOG" id="KOG1202">
    <property type="taxonomic scope" value="Eukaryota"/>
</dbReference>
<dbReference type="SUPFAM" id="SSF55048">
    <property type="entry name" value="Probable ACP-binding domain of malonyl-CoA ACP transacylase"/>
    <property type="match status" value="1"/>
</dbReference>
<feature type="signal peptide" evidence="10">
    <location>
        <begin position="1"/>
        <end position="17"/>
    </location>
</feature>
<dbReference type="InterPro" id="IPR014031">
    <property type="entry name" value="Ketoacyl_synth_C"/>
</dbReference>
<dbReference type="Gene3D" id="3.10.129.110">
    <property type="entry name" value="Polyketide synthase dehydratase"/>
    <property type="match status" value="1"/>
</dbReference>
<dbReference type="InterPro" id="IPR032088">
    <property type="entry name" value="SAT"/>
</dbReference>
<feature type="domain" description="Ketosynthase family 3 (KS3)" evidence="12">
    <location>
        <begin position="1174"/>
        <end position="1606"/>
    </location>
</feature>
<feature type="transmembrane region" description="Helical" evidence="9">
    <location>
        <begin position="752"/>
        <end position="777"/>
    </location>
</feature>
<dbReference type="Pfam" id="PF00109">
    <property type="entry name" value="ketoacyl-synt"/>
    <property type="match status" value="1"/>
</dbReference>
<keyword evidence="5" id="KW-0479">Metal-binding</keyword>
<dbReference type="InterPro" id="IPR002355">
    <property type="entry name" value="Cu_oxidase_Cu_BS"/>
</dbReference>
<dbReference type="CDD" id="cd13899">
    <property type="entry name" value="CuRO_3_Fet3p"/>
    <property type="match status" value="1"/>
</dbReference>
<dbReference type="InterPro" id="IPR001031">
    <property type="entry name" value="Thioesterase"/>
</dbReference>
<dbReference type="SMART" id="SM00823">
    <property type="entry name" value="PKS_PP"/>
    <property type="match status" value="2"/>
</dbReference>
<evidence type="ECO:0000256" key="4">
    <source>
        <dbReference type="ARBA" id="ARBA00022679"/>
    </source>
</evidence>
<dbReference type="PROSITE" id="PS00012">
    <property type="entry name" value="PHOSPHOPANTETHEINE"/>
    <property type="match status" value="1"/>
</dbReference>
<keyword evidence="10" id="KW-0732">Signal</keyword>
<keyword evidence="15" id="KW-1185">Reference proteome</keyword>
<dbReference type="SUPFAM" id="SSF52151">
    <property type="entry name" value="FabD/lysophospholipase-like"/>
    <property type="match status" value="2"/>
</dbReference>
<dbReference type="PROSITE" id="PS52019">
    <property type="entry name" value="PKS_MFAS_DH"/>
    <property type="match status" value="1"/>
</dbReference>
<dbReference type="SMART" id="SM00825">
    <property type="entry name" value="PKS_KS"/>
    <property type="match status" value="1"/>
</dbReference>
<dbReference type="FunFam" id="1.10.1200.10:FF:000011">
    <property type="entry name" value="Sterigmatocystin biosynthesis polyketide synthase"/>
    <property type="match status" value="1"/>
</dbReference>
<feature type="domain" description="Carrier" evidence="11">
    <location>
        <begin position="2562"/>
        <end position="2636"/>
    </location>
</feature>
<reference evidence="14 15" key="1">
    <citation type="journal article" date="2012" name="BMC Genomics">
        <title>Sequencing the genome of Marssonina brunnea reveals fungus-poplar co-evolution.</title>
        <authorList>
            <person name="Zhu S."/>
            <person name="Cao Y.-Z."/>
            <person name="Jiang C."/>
            <person name="Tan B.-Y."/>
            <person name="Wang Z."/>
            <person name="Feng S."/>
            <person name="Zhang L."/>
            <person name="Su X.-H."/>
            <person name="Brejova B."/>
            <person name="Vinar T."/>
            <person name="Xu M."/>
            <person name="Wang M.-X."/>
            <person name="Zhang S.-G."/>
            <person name="Huang M.-R."/>
            <person name="Wu R."/>
            <person name="Zhou Y."/>
        </authorList>
    </citation>
    <scope>NUCLEOTIDE SEQUENCE [LARGE SCALE GENOMIC DNA]</scope>
    <source>
        <strain evidence="14 15">MB_m1</strain>
    </source>
</reference>
<dbReference type="KEGG" id="mbe:MBM_00260"/>
<dbReference type="GO" id="GO:0004315">
    <property type="term" value="F:3-oxoacyl-[acyl-carrier-protein] synthase activity"/>
    <property type="evidence" value="ECO:0007669"/>
    <property type="project" value="InterPro"/>
</dbReference>
<keyword evidence="9" id="KW-0812">Transmembrane</keyword>
<dbReference type="InterPro" id="IPR014043">
    <property type="entry name" value="Acyl_transferase_dom"/>
</dbReference>
<comment type="similarity">
    <text evidence="1">Belongs to the multicopper oxidase family.</text>
</comment>
<dbReference type="GO" id="GO:0016491">
    <property type="term" value="F:oxidoreductase activity"/>
    <property type="evidence" value="ECO:0007669"/>
    <property type="project" value="UniProtKB-KW"/>
</dbReference>
<feature type="compositionally biased region" description="Low complexity" evidence="8">
    <location>
        <begin position="2521"/>
        <end position="2532"/>
    </location>
</feature>
<dbReference type="InterPro" id="IPR009081">
    <property type="entry name" value="PP-bd_ACP"/>
</dbReference>
<dbReference type="Pfam" id="PF02801">
    <property type="entry name" value="Ketoacyl-synt_C"/>
    <property type="match status" value="1"/>
</dbReference>
<feature type="region of interest" description="C-terminal hotdog fold" evidence="7">
    <location>
        <begin position="2249"/>
        <end position="2396"/>
    </location>
</feature>
<dbReference type="InterPro" id="IPR006162">
    <property type="entry name" value="Ppantetheine_attach_site"/>
</dbReference>
<dbReference type="SUPFAM" id="SSF53901">
    <property type="entry name" value="Thiolase-like"/>
    <property type="match status" value="1"/>
</dbReference>
<dbReference type="InterPro" id="IPR011706">
    <property type="entry name" value="Cu-oxidase_C"/>
</dbReference>
<evidence type="ECO:0000259" key="12">
    <source>
        <dbReference type="PROSITE" id="PS52004"/>
    </source>
</evidence>
<dbReference type="Gene3D" id="2.60.40.420">
    <property type="entry name" value="Cupredoxins - blue copper proteins"/>
    <property type="match status" value="3"/>
</dbReference>
<dbReference type="FunFam" id="3.10.129.110:FF:000001">
    <property type="entry name" value="Sterigmatocystin biosynthesis polyketide synthase"/>
    <property type="match status" value="1"/>
</dbReference>
<dbReference type="InterPro" id="IPR036736">
    <property type="entry name" value="ACP-like_sf"/>
</dbReference>
<dbReference type="SUPFAM" id="SSF49503">
    <property type="entry name" value="Cupredoxins"/>
    <property type="match status" value="3"/>
</dbReference>
<evidence type="ECO:0000256" key="2">
    <source>
        <dbReference type="ARBA" id="ARBA00022450"/>
    </source>
</evidence>
<keyword evidence="2" id="KW-0596">Phosphopantetheine</keyword>
<evidence type="ECO:0000259" key="13">
    <source>
        <dbReference type="PROSITE" id="PS52019"/>
    </source>
</evidence>
<dbReference type="InterPro" id="IPR008972">
    <property type="entry name" value="Cupredoxin"/>
</dbReference>
<keyword evidence="9" id="KW-0472">Membrane</keyword>
<dbReference type="NCBIfam" id="TIGR04532">
    <property type="entry name" value="PT_fungal_PKS"/>
    <property type="match status" value="1"/>
</dbReference>
<evidence type="ECO:0000256" key="9">
    <source>
        <dbReference type="SAM" id="Phobius"/>
    </source>
</evidence>
<dbReference type="GO" id="GO:0004312">
    <property type="term" value="F:fatty acid synthase activity"/>
    <property type="evidence" value="ECO:0007669"/>
    <property type="project" value="TreeGrafter"/>
</dbReference>
<dbReference type="InterPro" id="IPR016036">
    <property type="entry name" value="Malonyl_transacylase_ACP-bd"/>
</dbReference>
<dbReference type="GO" id="GO:0044550">
    <property type="term" value="P:secondary metabolite biosynthetic process"/>
    <property type="evidence" value="ECO:0007669"/>
    <property type="project" value="UniProtKB-ARBA"/>
</dbReference>
<dbReference type="SMR" id="K1X7W5"/>
<dbReference type="FunFam" id="3.40.366.10:FF:000002">
    <property type="entry name" value="Probable polyketide synthase 2"/>
    <property type="match status" value="1"/>
</dbReference>
<dbReference type="Pfam" id="PF16073">
    <property type="entry name" value="SAT"/>
    <property type="match status" value="1"/>
</dbReference>
<dbReference type="PROSITE" id="PS00606">
    <property type="entry name" value="KS3_1"/>
    <property type="match status" value="1"/>
</dbReference>
<dbReference type="InterPro" id="IPR020841">
    <property type="entry name" value="PKS_Beta-ketoAc_synthase_dom"/>
</dbReference>
<dbReference type="Pfam" id="PF00550">
    <property type="entry name" value="PP-binding"/>
    <property type="match status" value="2"/>
</dbReference>
<dbReference type="HOGENOM" id="CLU_000022_6_0_1"/>
<feature type="active site" description="Proton donor; for dehydratase activity" evidence="7">
    <location>
        <position position="2309"/>
    </location>
</feature>
<feature type="active site" description="Proton acceptor; for dehydratase activity" evidence="7">
    <location>
        <position position="2122"/>
    </location>
</feature>
<dbReference type="InterPro" id="IPR014030">
    <property type="entry name" value="Ketoacyl_synth_N"/>
</dbReference>
<dbReference type="Proteomes" id="UP000006753">
    <property type="component" value="Unassembled WGS sequence"/>
</dbReference>
<dbReference type="Pfam" id="PF14765">
    <property type="entry name" value="PS-DH"/>
    <property type="match status" value="1"/>
</dbReference>
<evidence type="ECO:0000256" key="8">
    <source>
        <dbReference type="SAM" id="MobiDB-lite"/>
    </source>
</evidence>
<keyword evidence="3" id="KW-0597">Phosphoprotein</keyword>
<dbReference type="CDD" id="cd13851">
    <property type="entry name" value="CuRO_1_Fet3p"/>
    <property type="match status" value="1"/>
</dbReference>
<dbReference type="Gene3D" id="3.40.50.1820">
    <property type="entry name" value="alpha/beta hydrolase"/>
    <property type="match status" value="1"/>
</dbReference>
<dbReference type="SUPFAM" id="SSF47336">
    <property type="entry name" value="ACP-like"/>
    <property type="match status" value="2"/>
</dbReference>
<dbReference type="Pfam" id="PF22621">
    <property type="entry name" value="CurL-like_PKS_C"/>
    <property type="match status" value="1"/>
</dbReference>
<dbReference type="Pfam" id="PF07732">
    <property type="entry name" value="Cu-oxidase_3"/>
    <property type="match status" value="1"/>
</dbReference>
<dbReference type="PANTHER" id="PTHR43775">
    <property type="entry name" value="FATTY ACID SYNTHASE"/>
    <property type="match status" value="1"/>
</dbReference>
<dbReference type="GO" id="GO:0006811">
    <property type="term" value="P:monoatomic ion transport"/>
    <property type="evidence" value="ECO:0007669"/>
    <property type="project" value="InterPro"/>
</dbReference>
<dbReference type="Pfam" id="PF00394">
    <property type="entry name" value="Cu-oxidase"/>
    <property type="match status" value="1"/>
</dbReference>
<name>K1X7W5_MARBU</name>
<dbReference type="InterPro" id="IPR029058">
    <property type="entry name" value="AB_hydrolase_fold"/>
</dbReference>
<dbReference type="eggNOG" id="KOG1263">
    <property type="taxonomic scope" value="Eukaryota"/>
</dbReference>
<feature type="chain" id="PRO_5003855215" evidence="10">
    <location>
        <begin position="18"/>
        <end position="2926"/>
    </location>
</feature>
<sequence length="2926" mass="318706">MLKSFATFLTLATLALGKTVTYNWSIDWVTASPDNFTRQVIGINGKFPLPILEATVGDNVIVNVYNNLGTESTSLHFHGIDQPGTQFADGPSGVTQCPIPPGRSLKYDFIVDRPGTYWYHSHNKGQYPDGLRGPLIIHDPSDPYAGQYDEEIVLTVSDWYHASVPELISKLLTTSNVRAMPPFPDALLVNDTTTATFKFDVSKTYKIDIISMAAFASVFIQFDSHPMNIIAVDGSYTVKKEAYQIRLSPAQRYTVLLKAQSSTRRNYAFLASLDQNRDFTDTSVTPVWPLNVTGNIIYDSAKAIAPTYVVPKWKPFDDATLVALDGQALLGPRAKVDKEITLDFDFQLDAAGIPRAYFNNITYIAQKVPTLFSVISTGLSNTNPAIYGAVNPFIVNKGDIVQITVNNIDGAIHPFHLHGHQFQVVERPASGKGKYIGKGRNFPSVPMKRDTFAVNANSYAVIRFQASNPGVWLFHCHIEWHVIMGLTATIIEAPDYLRGFPIPADHKANCDAQGIPTSGNAAGNTGNFTNLAGANTIPEFPDRGATFPKRMVKASKAFARSPPYPMNIPRGLLRYKLDGLTLNSCLVDDEGELRRRAGLSSCSSYPGATQIYETSLSQRLDMKSPKLQNNQAYPESSPTEELIEAVISPVGQGVEESLSWDLNSHEQSSKVWKQNAWISRRPGCLLLATCAPAVPSIKQAIQYSLLVLQSTSVLMGLKLMMRGKRASVRLSFSTHYATVLYRFKGTSRKSSSASAIILTTTIILIITTTLIITANLITTTILTLTTILIITTTLEKMAFLLFGDQSLGVHGFLADFYQYGNPSVLTISFLDQVGAALREEVDRLSTIERQRVPTFSSIKDLNENYQAKKIKNSAVDSALLCITQLAHYIDRTEKVPEDITNPTETVLVGLCTGLFAAAAISSSQSLSTLIPIAVQVSLMAFRAGAYVTAMAERLHQNIDSSDPWTYVLPTIGEKETKSIIDSFHNDAGIPSANHVYISAITNSSIAVSGPPASLKLLFGFHNFEAKPIPIPVHGPYHAAHLHSVFDSDKILRLGDLNVQGVLGHAKPRYPVMCCRTGDCYSEETTISLIQTIMKDILTEPLQFQKVIHGCVQKAQDYRGTSCLVIPFGPTKAANSLATTLKAQTSLDIILRRSPTTSTRPEQVSNNFANGSNGRCKLAIVGMAGRFPDAASHEKLWELLEKGLDVHREVPKDRFDAKTHTDPTGKTRNTSHTPYGCWIENPGLFDPRFFNMSPREAFQTDPMQRLSLVTAFEALEMAGYVPNRTRSTKLDRIGTFYGQTSDDWREINAAQKVDTYFITGGVRAFGPGRINYHFGFSGPSFSIDTACSSSAAGMQLACTSLWAGDCDTAIVGGMSCMTNSDIFAGLSRGQFLSKTGPCATFDNDADGYCRADAVGTVIVKRLEDALADKDNVLAVILGTATNHSADAISITHPHGGTQEVLYRSILAKAGVDPLDVDYVEMHGTGTQAGDGTEMRSVTNVFAPADRKRTAEQPLYLGAVKANVGHGEAASGVTALIKVLMMLQKNAIPPHVGIKNTINKGFPSDLAERNVHIAFHKTPLRKRTNAPRRIFVNNFSAAGGNTGLLLEEAPTLKRAVVDPRSTHVITVTAKSKSAMLRNAQNLISYLTEHPTTSLADVAYSTTARRIQHNWRMSITATDISEVSALLGSKLVENFVPVLPEPPKVAFLFTGQGSHYAAMGKELYTTSTLFRDTIDEFDKIAIIHGFPSFLPLIDGNAADVQTLSPVVVQIGIVCLEIAMAKLWDSWGIKPAVVMGHSLGEYAALHVAGILSASDTIYLVGSRAELLVRKCTPGTHVMLAVQGSLATVKEALGVQAESVNVACINSSRETVLSGEAGEMTQVQDLLTNSGYKCTQLKVPFAFHSAQVDPILDEFQKVAESVNFGKETIPLISSVLGRMLNEPEKIDAVYLRNHARNPVNFVGGLEAAQSAGATDAKTVWMEVGPHPVCSNMVKATLDIGSIIAPSLRRTESAYKTISHSLSTMHTAGLNVDWNEYHRDFNDSVQLLDLPTYSFDDKNYWIQYEGDWCLTKGDVASKITPLLEDTKPKLSTTSVQKVISEYIKDGVVVISAESDLAEPGLRGVVSGHPVNGSLLCPSSLYADMAITVSEYAYKLVRPDVTDLGINIANMKNPKPLIARPDGASQVLSMIATVDVNTNRADIVFSTGAGKDKVEHGICEVFFGNTKEYLAEWQRTAYLIQSRVDWLQDAEKTGIAHKIGRGLAYKLFAALVDYNPRYRGMGEVILHSENFEATAKVNFQTTASDGEFKYSPFWIDSLAHISGFIVNGSDAVDSKENVYISHGWESLRFAEPLSQEKTYRSYVRMQPQEGKVLAGDVYVFDGDRIVAMVGCLKFQCIPRKVLNMFLPPVGAAKAIAAQPSAPAKAPASKPSKSAQVTLANIATVNKKLVSVCTRVLEILAAEVGVGMDELVDNIGFSDLGVDSLMSLTVSGRIREELEIEVHSHDFNDHPTIGSFKTFLGKFETGVPSSSSSDTHSQTSYLDKSTPDLGDDSNVTTPLDDTPVEENKDEGLGDLIRVTIAEEMGVDIEEIVDTVDLSTLGMDSLMSLSILGRLREKTDMSLPADLLVANQTIQEIKKSLGIGAPVKPVVSVSVSLSTKTVVAHNTVNVIPSQRFATSVLLQGNSRKASKTLWMIPDGGGSATSYVDIPDLSPEVAVFGLNSPYMKNPEEYKCGVIGMAEAFITEMKRRQPTGPYILAGWSAGGVIAFEAVNQLTKSGETVEKLILIDSPCPDIIEPLPTSLHRWFASIGLLGDGDFSKLPAWLLPHFAASVNALSNYTPEVIDPKKSPHVTAIWCEDGVCKLPSDPRPDPFPYGHAQFLLDNRTDFGPNLWDKYLNSEKFDCRHLPGNHFSMMKKPHVATLGHIIREALNASV</sequence>
<dbReference type="InterPro" id="IPR016039">
    <property type="entry name" value="Thiolase-like"/>
</dbReference>
<dbReference type="PROSITE" id="PS00079">
    <property type="entry name" value="MULTICOPPER_OXIDASE1"/>
    <property type="match status" value="1"/>
</dbReference>
<dbReference type="SMART" id="SM00827">
    <property type="entry name" value="PKS_AT"/>
    <property type="match status" value="1"/>
</dbReference>
<dbReference type="Gene3D" id="3.40.47.10">
    <property type="match status" value="1"/>
</dbReference>
<protein>
    <submittedName>
        <fullName evidence="14">Polyketide synthase 1</fullName>
    </submittedName>
</protein>
<dbReference type="SMART" id="SM01294">
    <property type="entry name" value="PKS_PP_betabranch"/>
    <property type="match status" value="1"/>
</dbReference>
<dbReference type="GO" id="GO:0005886">
    <property type="term" value="C:plasma membrane"/>
    <property type="evidence" value="ECO:0007669"/>
    <property type="project" value="TreeGrafter"/>
</dbReference>
<dbReference type="GO" id="GO:0031177">
    <property type="term" value="F:phosphopantetheine binding"/>
    <property type="evidence" value="ECO:0007669"/>
    <property type="project" value="InterPro"/>
</dbReference>
<evidence type="ECO:0000256" key="6">
    <source>
        <dbReference type="ARBA" id="ARBA00023002"/>
    </source>
</evidence>
<feature type="region of interest" description="N-terminal hotdog fold" evidence="7">
    <location>
        <begin position="2090"/>
        <end position="2221"/>
    </location>
</feature>
<dbReference type="InterPro" id="IPR044130">
    <property type="entry name" value="CuRO_2_Fet3-like"/>
</dbReference>
<dbReference type="InterPro" id="IPR011707">
    <property type="entry name" value="Cu-oxidase-like_N"/>
</dbReference>
<feature type="domain" description="PKS/mFAS DH" evidence="13">
    <location>
        <begin position="2090"/>
        <end position="2396"/>
    </location>
</feature>
<dbReference type="CDD" id="cd00833">
    <property type="entry name" value="PKS"/>
    <property type="match status" value="1"/>
</dbReference>
<dbReference type="InterPro" id="IPR018201">
    <property type="entry name" value="Ketoacyl_synth_AS"/>
</dbReference>